<dbReference type="InterPro" id="IPR036318">
    <property type="entry name" value="FAD-bd_PCMH-like_sf"/>
</dbReference>
<dbReference type="PROSITE" id="PS51387">
    <property type="entry name" value="FAD_PCMH"/>
    <property type="match status" value="1"/>
</dbReference>
<dbReference type="InterPro" id="IPR007173">
    <property type="entry name" value="ALO_C"/>
</dbReference>
<feature type="region of interest" description="Disordered" evidence="2">
    <location>
        <begin position="26"/>
        <end position="57"/>
    </location>
</feature>
<organism evidence="5 6">
    <name type="scientific">Tetraparma gracilis</name>
    <dbReference type="NCBI Taxonomy" id="2962635"/>
    <lineage>
        <taxon>Eukaryota</taxon>
        <taxon>Sar</taxon>
        <taxon>Stramenopiles</taxon>
        <taxon>Ochrophyta</taxon>
        <taxon>Bolidophyceae</taxon>
        <taxon>Parmales</taxon>
        <taxon>Triparmaceae</taxon>
        <taxon>Tetraparma</taxon>
    </lineage>
</organism>
<dbReference type="InterPro" id="IPR006094">
    <property type="entry name" value="Oxid_FAD_bind_N"/>
</dbReference>
<feature type="compositionally biased region" description="Low complexity" evidence="2">
    <location>
        <begin position="40"/>
        <end position="57"/>
    </location>
</feature>
<evidence type="ECO:0000256" key="3">
    <source>
        <dbReference type="SAM" id="SignalP"/>
    </source>
</evidence>
<sequence>MASRLLSFSPRLALAALASASLYPSLSRPPPQLEPPLEPPLTSGSPPALPALPDLTTLSNWSGTHSSTLLVHAPESPSEVASLVARCHAEGTPLRAVGSHLSPNALSFPSTSAGPGAAPRQVVSLALLDRVLAVDAAAATVTVQAGCRVSSLIAALRPHGLTLPQLASIAEQQVGGFVSVAAHGTGAAIPTVDDFVASFTVVTPSRGAVTFERGDALFPLLLVGLGQFGVLTELTLRCVPAHHLLERTFTLTRAEARRRLPELLGAHRHMRYMWVPTEDAVVVVTNDPYDAESSPLPAKMKEIPNKAERDAPFAELLLGHPDNTLSAGEVAELGMGELRDALLALGPLSVPWVKRVNEAEAQFWRNSAGYQHRPSDELLQFDCGGSQWVQEVCFKDESREGAAARSMEFMDRLLEEIEKRGLPAPSPIEQRWSAASRSGMSPAAGGEGDVFSWVGVIMYLPADGEEERRAITDVFQGEYRDLVEELSEEFGAVTHWAKVELPRNDGGGEKLEKLRRRLRERFPLEAFEAARKKFDPKGICGSELLDKLLK</sequence>
<keyword evidence="6" id="KW-1185">Reference proteome</keyword>
<dbReference type="Pfam" id="PF04030">
    <property type="entry name" value="ALO"/>
    <property type="match status" value="1"/>
</dbReference>
<feature type="chain" id="PRO_5047480124" description="FAD-binding PCMH-type domain-containing protein" evidence="3">
    <location>
        <begin position="28"/>
        <end position="550"/>
    </location>
</feature>
<protein>
    <recommendedName>
        <fullName evidence="4">FAD-binding PCMH-type domain-containing protein</fullName>
    </recommendedName>
</protein>
<feature type="compositionally biased region" description="Pro residues" evidence="2">
    <location>
        <begin position="27"/>
        <end position="39"/>
    </location>
</feature>
<evidence type="ECO:0000259" key="4">
    <source>
        <dbReference type="PROSITE" id="PS51387"/>
    </source>
</evidence>
<comment type="caution">
    <text evidence="5">The sequence shown here is derived from an EMBL/GenBank/DDBJ whole genome shotgun (WGS) entry which is preliminary data.</text>
</comment>
<dbReference type="Gene3D" id="3.30.70.2520">
    <property type="match status" value="1"/>
</dbReference>
<dbReference type="InterPro" id="IPR016167">
    <property type="entry name" value="FAD-bd_PCMH_sub1"/>
</dbReference>
<gene>
    <name evidence="5" type="ORF">TeGR_g12087</name>
</gene>
<accession>A0ABQ6MN50</accession>
<dbReference type="Pfam" id="PF01565">
    <property type="entry name" value="FAD_binding_4"/>
    <property type="match status" value="1"/>
</dbReference>
<dbReference type="InterPro" id="IPR016169">
    <property type="entry name" value="FAD-bd_PCMH_sub2"/>
</dbReference>
<evidence type="ECO:0000256" key="1">
    <source>
        <dbReference type="ARBA" id="ARBA00023002"/>
    </source>
</evidence>
<dbReference type="EMBL" id="BRYB01000379">
    <property type="protein sequence ID" value="GMI28875.1"/>
    <property type="molecule type" value="Genomic_DNA"/>
</dbReference>
<keyword evidence="1" id="KW-0560">Oxidoreductase</keyword>
<name>A0ABQ6MN50_9STRA</name>
<feature type="domain" description="FAD-binding PCMH-type" evidence="4">
    <location>
        <begin position="64"/>
        <end position="241"/>
    </location>
</feature>
<evidence type="ECO:0000313" key="6">
    <source>
        <dbReference type="Proteomes" id="UP001165060"/>
    </source>
</evidence>
<dbReference type="PANTHER" id="PTHR43762">
    <property type="entry name" value="L-GULONOLACTONE OXIDASE"/>
    <property type="match status" value="1"/>
</dbReference>
<dbReference type="PANTHER" id="PTHR43762:SF1">
    <property type="entry name" value="D-ARABINONO-1,4-LACTONE OXIDASE"/>
    <property type="match status" value="1"/>
</dbReference>
<dbReference type="InterPro" id="IPR016166">
    <property type="entry name" value="FAD-bd_PCMH"/>
</dbReference>
<dbReference type="Proteomes" id="UP001165060">
    <property type="component" value="Unassembled WGS sequence"/>
</dbReference>
<proteinExistence type="predicted"/>
<keyword evidence="3" id="KW-0732">Signal</keyword>
<evidence type="ECO:0000256" key="2">
    <source>
        <dbReference type="SAM" id="MobiDB-lite"/>
    </source>
</evidence>
<dbReference type="Gene3D" id="3.30.43.10">
    <property type="entry name" value="Uridine Diphospho-n-acetylenolpyruvylglucosamine Reductase, domain 2"/>
    <property type="match status" value="1"/>
</dbReference>
<dbReference type="InterPro" id="IPR010031">
    <property type="entry name" value="FAD_lactone_oxidase-like"/>
</dbReference>
<evidence type="ECO:0000313" key="5">
    <source>
        <dbReference type="EMBL" id="GMI28875.1"/>
    </source>
</evidence>
<reference evidence="5 6" key="1">
    <citation type="journal article" date="2023" name="Commun. Biol.">
        <title>Genome analysis of Parmales, the sister group of diatoms, reveals the evolutionary specialization of diatoms from phago-mixotrophs to photoautotrophs.</title>
        <authorList>
            <person name="Ban H."/>
            <person name="Sato S."/>
            <person name="Yoshikawa S."/>
            <person name="Yamada K."/>
            <person name="Nakamura Y."/>
            <person name="Ichinomiya M."/>
            <person name="Sato N."/>
            <person name="Blanc-Mathieu R."/>
            <person name="Endo H."/>
            <person name="Kuwata A."/>
            <person name="Ogata H."/>
        </authorList>
    </citation>
    <scope>NUCLEOTIDE SEQUENCE [LARGE SCALE GENOMIC DNA]</scope>
</reference>
<dbReference type="Gene3D" id="3.30.465.10">
    <property type="match status" value="1"/>
</dbReference>
<dbReference type="SUPFAM" id="SSF56176">
    <property type="entry name" value="FAD-binding/transporter-associated domain-like"/>
    <property type="match status" value="1"/>
</dbReference>
<feature type="signal peptide" evidence="3">
    <location>
        <begin position="1"/>
        <end position="27"/>
    </location>
</feature>